<feature type="domain" description="SMP-30/Gluconolactonase/LRE-like region" evidence="3">
    <location>
        <begin position="310"/>
        <end position="401"/>
    </location>
</feature>
<dbReference type="Gene3D" id="2.120.10.30">
    <property type="entry name" value="TolB, C-terminal domain"/>
    <property type="match status" value="1"/>
</dbReference>
<dbReference type="Gene3D" id="2.60.40.10">
    <property type="entry name" value="Immunoglobulins"/>
    <property type="match status" value="1"/>
</dbReference>
<dbReference type="EMBL" id="CZAP01000003">
    <property type="protein sequence ID" value="CUP11921.1"/>
    <property type="molecule type" value="Genomic_DNA"/>
</dbReference>
<keyword evidence="1" id="KW-0677">Repeat</keyword>
<name>A0A174KM59_BACT4</name>
<evidence type="ECO:0000313" key="5">
    <source>
        <dbReference type="Proteomes" id="UP000095576"/>
    </source>
</evidence>
<evidence type="ECO:0000256" key="1">
    <source>
        <dbReference type="ARBA" id="ARBA00022737"/>
    </source>
</evidence>
<dbReference type="PROSITE" id="PS51257">
    <property type="entry name" value="PROKAR_LIPOPROTEIN"/>
    <property type="match status" value="1"/>
</dbReference>
<dbReference type="InterPro" id="IPR014756">
    <property type="entry name" value="Ig_E-set"/>
</dbReference>
<dbReference type="SUPFAM" id="SSF63825">
    <property type="entry name" value="YWTD domain"/>
    <property type="match status" value="1"/>
</dbReference>
<dbReference type="Pfam" id="PF01436">
    <property type="entry name" value="NHL"/>
    <property type="match status" value="1"/>
</dbReference>
<dbReference type="PANTHER" id="PTHR13833:SF71">
    <property type="entry name" value="NHL DOMAIN-CONTAINING PROTEIN"/>
    <property type="match status" value="1"/>
</dbReference>
<dbReference type="InterPro" id="IPR013783">
    <property type="entry name" value="Ig-like_fold"/>
</dbReference>
<evidence type="ECO:0000259" key="2">
    <source>
        <dbReference type="Pfam" id="PF01833"/>
    </source>
</evidence>
<reference evidence="4 5" key="1">
    <citation type="submission" date="2015-09" db="EMBL/GenBank/DDBJ databases">
        <authorList>
            <consortium name="Pathogen Informatics"/>
        </authorList>
    </citation>
    <scope>NUCLEOTIDE SEQUENCE [LARGE SCALE GENOMIC DNA]</scope>
    <source>
        <strain evidence="4 5">2789STDY5834899</strain>
    </source>
</reference>
<dbReference type="Proteomes" id="UP000095576">
    <property type="component" value="Unassembled WGS sequence"/>
</dbReference>
<dbReference type="Pfam" id="PF08450">
    <property type="entry name" value="SGL"/>
    <property type="match status" value="1"/>
</dbReference>
<sequence>MKNSFLCVGSFLLAASFFTSCTEDKDWSGGLKNSDLVFQTYLPTEGAKGTELSIRGNNLGEDISQVQVWVNEKEAEVISVTSTRIMARVAEASGSGVVKVRVGEVVYSYPDLFSYGYIRNVYTVAGNGQGTTVDGAYLQASVQWPIVMVYDKWDDAILFLQDEGEHRIRRMKDGKIETLCSTKSLVNNARSICFSLDGDTLFIGNDNANNYVANPVAVGMVTRKGGFKDLKSYIPSEKLAQPHINGIAVNPVDGSLFTYHWGRHVFRYNKATETCEYVITRDQFNELVVGLFPDADGNMQNIGGDGGYGGLAFSPDGKTLYWNGRDPYQGILKADYDLVTKKCTNLTRFAGNGVWGIIDGQGVSSRMDQPNQIAVDAEGNLLVTTVYGRTVRKITPEGYVSTYAGIGYQTGYVDGLAAEAKFNKPYGIAIDAQGNVYVGDCENWRIRVIKEE</sequence>
<dbReference type="InterPro" id="IPR011042">
    <property type="entry name" value="6-blade_b-propeller_TolB-like"/>
</dbReference>
<gene>
    <name evidence="4" type="ORF">ERS852511_01161</name>
</gene>
<dbReference type="InterPro" id="IPR001258">
    <property type="entry name" value="NHL_repeat"/>
</dbReference>
<protein>
    <submittedName>
        <fullName evidence="4">IPT/TIG domain./NHL repeat</fullName>
    </submittedName>
</protein>
<feature type="domain" description="IPT/TIG" evidence="2">
    <location>
        <begin position="38"/>
        <end position="115"/>
    </location>
</feature>
<dbReference type="CDD" id="cd00603">
    <property type="entry name" value="IPT_PCSR"/>
    <property type="match status" value="1"/>
</dbReference>
<dbReference type="AlphaFoldDB" id="A0A174KM59"/>
<evidence type="ECO:0000259" key="3">
    <source>
        <dbReference type="Pfam" id="PF08450"/>
    </source>
</evidence>
<evidence type="ECO:0000313" key="4">
    <source>
        <dbReference type="EMBL" id="CUP11921.1"/>
    </source>
</evidence>
<dbReference type="SUPFAM" id="SSF81296">
    <property type="entry name" value="E set domains"/>
    <property type="match status" value="1"/>
</dbReference>
<accession>A0A174KM59</accession>
<dbReference type="InterPro" id="IPR013658">
    <property type="entry name" value="SGL"/>
</dbReference>
<proteinExistence type="predicted"/>
<dbReference type="Pfam" id="PF01833">
    <property type="entry name" value="TIG"/>
    <property type="match status" value="1"/>
</dbReference>
<dbReference type="PANTHER" id="PTHR13833">
    <property type="match status" value="1"/>
</dbReference>
<organism evidence="4 5">
    <name type="scientific">Bacteroides thetaiotaomicron</name>
    <dbReference type="NCBI Taxonomy" id="818"/>
    <lineage>
        <taxon>Bacteria</taxon>
        <taxon>Pseudomonadati</taxon>
        <taxon>Bacteroidota</taxon>
        <taxon>Bacteroidia</taxon>
        <taxon>Bacteroidales</taxon>
        <taxon>Bacteroidaceae</taxon>
        <taxon>Bacteroides</taxon>
    </lineage>
</organism>
<dbReference type="RefSeq" id="WP_055298891.1">
    <property type="nucleotide sequence ID" value="NZ_JBLGZU010000007.1"/>
</dbReference>
<dbReference type="InterPro" id="IPR002909">
    <property type="entry name" value="IPT_dom"/>
</dbReference>